<evidence type="ECO:0000313" key="2">
    <source>
        <dbReference type="EMBL" id="ABP79752.1"/>
    </source>
</evidence>
<dbReference type="EMBL" id="CP000304">
    <property type="protein sequence ID" value="ABP79752.1"/>
    <property type="molecule type" value="Genomic_DNA"/>
</dbReference>
<gene>
    <name evidence="2" type="ordered locus">PST_2084</name>
</gene>
<evidence type="ECO:0000313" key="3">
    <source>
        <dbReference type="Proteomes" id="UP000000233"/>
    </source>
</evidence>
<feature type="transmembrane region" description="Helical" evidence="1">
    <location>
        <begin position="188"/>
        <end position="205"/>
    </location>
</feature>
<dbReference type="KEGG" id="psa:PST_2084"/>
<protein>
    <submittedName>
        <fullName evidence="2">Uncharacterized protein</fullName>
    </submittedName>
</protein>
<feature type="transmembrane region" description="Helical" evidence="1">
    <location>
        <begin position="88"/>
        <end position="107"/>
    </location>
</feature>
<feature type="transmembrane region" description="Helical" evidence="1">
    <location>
        <begin position="211"/>
        <end position="229"/>
    </location>
</feature>
<feature type="transmembrane region" description="Helical" evidence="1">
    <location>
        <begin position="20"/>
        <end position="37"/>
    </location>
</feature>
<dbReference type="AlphaFoldDB" id="A4VLA1"/>
<keyword evidence="1" id="KW-1133">Transmembrane helix</keyword>
<proteinExistence type="predicted"/>
<keyword evidence="1" id="KW-0812">Transmembrane</keyword>
<keyword evidence="3" id="KW-1185">Reference proteome</keyword>
<dbReference type="Proteomes" id="UP000000233">
    <property type="component" value="Chromosome"/>
</dbReference>
<dbReference type="HOGENOM" id="CLU_078139_1_0_6"/>
<evidence type="ECO:0000256" key="1">
    <source>
        <dbReference type="SAM" id="Phobius"/>
    </source>
</evidence>
<reference evidence="2 3" key="1">
    <citation type="journal article" date="2008" name="Proc. Natl. Acad. Sci. U.S.A.">
        <title>Nitrogen fixation island and rhizosphere competence traits in the genome of root-associated Pseudomonas stutzeri A1501.</title>
        <authorList>
            <person name="Yan Y."/>
            <person name="Yang J."/>
            <person name="Dou Y."/>
            <person name="Chen M."/>
            <person name="Ping S."/>
            <person name="Peng J."/>
            <person name="Lu W."/>
            <person name="Zhang W."/>
            <person name="Yao Z."/>
            <person name="Li H."/>
            <person name="Liu W."/>
            <person name="He S."/>
            <person name="Geng L."/>
            <person name="Zhang X."/>
            <person name="Yang F."/>
            <person name="Yu H."/>
            <person name="Zhan Y."/>
            <person name="Li D."/>
            <person name="Lin Z."/>
            <person name="Wang Y."/>
            <person name="Elmerich C."/>
            <person name="Lin M."/>
            <person name="Jin Q."/>
        </authorList>
    </citation>
    <scope>NUCLEOTIDE SEQUENCE [LARGE SCALE GENOMIC DNA]</scope>
    <source>
        <strain evidence="2 3">A1501</strain>
    </source>
</reference>
<feature type="transmembrane region" description="Helical" evidence="1">
    <location>
        <begin position="49"/>
        <end position="68"/>
    </location>
</feature>
<accession>A4VLA1</accession>
<dbReference type="eggNOG" id="ENOG502Z7VW">
    <property type="taxonomic scope" value="Bacteria"/>
</dbReference>
<feature type="transmembrane region" description="Helical" evidence="1">
    <location>
        <begin position="159"/>
        <end position="176"/>
    </location>
</feature>
<feature type="transmembrane region" description="Helical" evidence="1">
    <location>
        <begin position="128"/>
        <end position="147"/>
    </location>
</feature>
<feature type="transmembrane region" description="Helical" evidence="1">
    <location>
        <begin position="241"/>
        <end position="257"/>
    </location>
</feature>
<keyword evidence="1" id="KW-0472">Membrane</keyword>
<name>A4VLA1_STUS1</name>
<sequence length="258" mass="28279">MLNADGRSKSQPLRLSLRTPMLTFIAALVLTLTHLAAGRLSKLHSLPRSRWLSMAGGVAVAYVFVHLLPELAQGQQVMEDSGFHPLRYLEHHAYLLALIGLAGFYGLERLIKSHRSERSDDEPTHAGVFWLHIAAFGGYNALIGYILANRDPAQTLELIWYSVAMALHFMVNDVALQHDHQQLFARSGRWILAATTLVGWAVGATTELSELGVSAVTAFIAGAIILNVLKEELPSERNSRFGAFLLGSLGYSGLLLLL</sequence>
<organism evidence="2 3">
    <name type="scientific">Stutzerimonas stutzeri (strain A1501)</name>
    <name type="common">Pseudomonas stutzeri</name>
    <dbReference type="NCBI Taxonomy" id="379731"/>
    <lineage>
        <taxon>Bacteria</taxon>
        <taxon>Pseudomonadati</taxon>
        <taxon>Pseudomonadota</taxon>
        <taxon>Gammaproteobacteria</taxon>
        <taxon>Pseudomonadales</taxon>
        <taxon>Pseudomonadaceae</taxon>
        <taxon>Stutzerimonas</taxon>
    </lineage>
</organism>